<organism evidence="3 4">
    <name type="scientific">Cladonia borealis</name>
    <dbReference type="NCBI Taxonomy" id="184061"/>
    <lineage>
        <taxon>Eukaryota</taxon>
        <taxon>Fungi</taxon>
        <taxon>Dikarya</taxon>
        <taxon>Ascomycota</taxon>
        <taxon>Pezizomycotina</taxon>
        <taxon>Lecanoromycetes</taxon>
        <taxon>OSLEUM clade</taxon>
        <taxon>Lecanoromycetidae</taxon>
        <taxon>Lecanorales</taxon>
        <taxon>Lecanorineae</taxon>
        <taxon>Cladoniaceae</taxon>
        <taxon>Cladonia</taxon>
    </lineage>
</organism>
<keyword evidence="4" id="KW-1185">Reference proteome</keyword>
<evidence type="ECO:0000256" key="1">
    <source>
        <dbReference type="SAM" id="MobiDB-lite"/>
    </source>
</evidence>
<feature type="compositionally biased region" description="Polar residues" evidence="1">
    <location>
        <begin position="681"/>
        <end position="690"/>
    </location>
</feature>
<feature type="region of interest" description="Disordered" evidence="1">
    <location>
        <begin position="1"/>
        <end position="114"/>
    </location>
</feature>
<feature type="compositionally biased region" description="Low complexity" evidence="1">
    <location>
        <begin position="571"/>
        <end position="581"/>
    </location>
</feature>
<feature type="region of interest" description="Disordered" evidence="1">
    <location>
        <begin position="418"/>
        <end position="487"/>
    </location>
</feature>
<feature type="region of interest" description="Disordered" evidence="1">
    <location>
        <begin position="795"/>
        <end position="844"/>
    </location>
</feature>
<proteinExistence type="predicted"/>
<name>A0AA39R3G4_9LECA</name>
<dbReference type="AlphaFoldDB" id="A0AA39R3G4"/>
<comment type="caution">
    <text evidence="3">The sequence shown here is derived from an EMBL/GenBank/DDBJ whole genome shotgun (WGS) entry which is preliminary data.</text>
</comment>
<feature type="region of interest" description="Disordered" evidence="1">
    <location>
        <begin position="547"/>
        <end position="612"/>
    </location>
</feature>
<feature type="compositionally biased region" description="Polar residues" evidence="1">
    <location>
        <begin position="60"/>
        <end position="80"/>
    </location>
</feature>
<evidence type="ECO:0000259" key="2">
    <source>
        <dbReference type="PROSITE" id="PS50108"/>
    </source>
</evidence>
<protein>
    <recommendedName>
        <fullName evidence="2">CRIB domain-containing protein</fullName>
    </recommendedName>
</protein>
<reference evidence="3" key="1">
    <citation type="submission" date="2023-03" db="EMBL/GenBank/DDBJ databases">
        <title>Complete genome of Cladonia borealis.</title>
        <authorList>
            <person name="Park H."/>
        </authorList>
    </citation>
    <scope>NUCLEOTIDE SEQUENCE</scope>
    <source>
        <strain evidence="3">ANT050790</strain>
    </source>
</reference>
<feature type="region of interest" description="Disordered" evidence="1">
    <location>
        <begin position="658"/>
        <end position="713"/>
    </location>
</feature>
<feature type="compositionally biased region" description="Polar residues" evidence="1">
    <location>
        <begin position="428"/>
        <end position="439"/>
    </location>
</feature>
<feature type="compositionally biased region" description="Low complexity" evidence="1">
    <location>
        <begin position="818"/>
        <end position="828"/>
    </location>
</feature>
<feature type="compositionally biased region" description="Polar residues" evidence="1">
    <location>
        <begin position="596"/>
        <end position="612"/>
    </location>
</feature>
<sequence length="844" mass="93266">MFEHKGTMAADPTIGRGPDWRVTDYQNNHRRSFTPKPTLHQRALTEDVRRPHLLQKRSRSNTSIASLTPLTPREGSSLSPAISIDRSTSNSSSDRRSVSGSIHARNSSTDSFGKTLMAKGSRLLRRQNSKQELTSLHTLDWLSAVDGPGHVQEMSARPGSRQSRIQSRVEEGSPRYNISEPFNFQHLTHTTPNHVKKIEETNSNDLVSEFSAIRAAQAPRRELQGIKTVEIQKGGFYYEASGSETSSPPQTGYGPSPPRSPHRSHEQGIANLHDVPSPIRSFHHPSRSIESFSQPSPRRRSQLASGTASPTSPPPRSSSRNATAPDFFTFRQLSPTHPSFEPRIHEPLSQPLVYPSATWNQGDYDPSLPHAVTTPDDSAHSLRPLPFSMIKTELSGVPEEDETAEGRRSSIVTLARSTTPTLRHAKSFPSSRMSPQRWSGTLPPPCEDNKEPRPRHSTMSFGLEPSKREEHTEDIPERPQGPRRVSGRMDDSWEEVIDYCYEHEAEADCNFEWTHVSPRHDLNSGPTVSVESAVDGVATAAAGPSFTLPGESFAPPNPTLMTSLPDLEPPSAISTESSFSSIREAVTPSYQVGPEFSTNSSKNSKPWTQSSNAVPLVVPSEESPRGTPQDDLYNQILSSEFQLDNHFPWIFDRVAGSTISNSPRSSRSQISKSSSQESFRHSQALSIAQQRRQRNASDGSLPELVSSKTSRERVDSIVEKLTEHVSTMDTADLPVVPVPAAMATSEQRRRNSKLAKEVALKSIISRALTEEDVPEVPLPLHPAFRQRLDADSSPIPVDVSVPLPPMLPQGPVRRRIRSTSSTSSLNSPRHSRASYSLFPINNMK</sequence>
<evidence type="ECO:0000313" key="4">
    <source>
        <dbReference type="Proteomes" id="UP001166286"/>
    </source>
</evidence>
<evidence type="ECO:0000313" key="3">
    <source>
        <dbReference type="EMBL" id="KAK0512648.1"/>
    </source>
</evidence>
<feature type="compositionally biased region" description="Low complexity" evidence="1">
    <location>
        <begin position="82"/>
        <end position="102"/>
    </location>
</feature>
<accession>A0AA39R3G4</accession>
<feature type="compositionally biased region" description="Basic and acidic residues" evidence="1">
    <location>
        <begin position="465"/>
        <end position="477"/>
    </location>
</feature>
<feature type="region of interest" description="Disordered" evidence="1">
    <location>
        <begin position="150"/>
        <end position="179"/>
    </location>
</feature>
<feature type="compositionally biased region" description="Low complexity" evidence="1">
    <location>
        <begin position="658"/>
        <end position="677"/>
    </location>
</feature>
<dbReference type="InterPro" id="IPR000095">
    <property type="entry name" value="CRIB_dom"/>
</dbReference>
<feature type="domain" description="CRIB" evidence="2">
    <location>
        <begin position="178"/>
        <end position="191"/>
    </location>
</feature>
<feature type="region of interest" description="Disordered" evidence="1">
    <location>
        <begin position="239"/>
        <end position="323"/>
    </location>
</feature>
<dbReference type="PROSITE" id="PS50108">
    <property type="entry name" value="CRIB"/>
    <property type="match status" value="1"/>
</dbReference>
<gene>
    <name evidence="3" type="ORF">JMJ35_004665</name>
</gene>
<dbReference type="Proteomes" id="UP001166286">
    <property type="component" value="Unassembled WGS sequence"/>
</dbReference>
<dbReference type="EMBL" id="JAFEKC020000009">
    <property type="protein sequence ID" value="KAK0512648.1"/>
    <property type="molecule type" value="Genomic_DNA"/>
</dbReference>